<accession>A0ACB8V195</accession>
<keyword evidence="1" id="KW-0489">Methyltransferase</keyword>
<comment type="caution">
    <text evidence="1">The sequence shown here is derived from an EMBL/GenBank/DDBJ whole genome shotgun (WGS) entry which is preliminary data.</text>
</comment>
<dbReference type="EC" id="2.1.1.100" evidence="1"/>
<name>A0ACB8V195_9EURO</name>
<evidence type="ECO:0000313" key="1">
    <source>
        <dbReference type="EMBL" id="KAI2389595.1"/>
    </source>
</evidence>
<keyword evidence="1" id="KW-0808">Transferase</keyword>
<proteinExistence type="predicted"/>
<dbReference type="EMBL" id="JALBCA010000023">
    <property type="protein sequence ID" value="KAI2389595.1"/>
    <property type="molecule type" value="Genomic_DNA"/>
</dbReference>
<organism evidence="1">
    <name type="scientific">Ophidiomyces ophidiicola</name>
    <dbReference type="NCBI Taxonomy" id="1387563"/>
    <lineage>
        <taxon>Eukaryota</taxon>
        <taxon>Fungi</taxon>
        <taxon>Dikarya</taxon>
        <taxon>Ascomycota</taxon>
        <taxon>Pezizomycotina</taxon>
        <taxon>Eurotiomycetes</taxon>
        <taxon>Eurotiomycetidae</taxon>
        <taxon>Onygenales</taxon>
        <taxon>Onygenaceae</taxon>
        <taxon>Ophidiomyces</taxon>
    </lineage>
</organism>
<gene>
    <name evidence="1" type="primary">STE14</name>
    <name evidence="1" type="ORF">LOY88_002059</name>
</gene>
<reference evidence="1" key="1">
    <citation type="journal article" date="2022" name="bioRxiv">
        <title>Population genetic analysis of Ophidiomyces ophidiicola, the causative agent of snake fungal disease, indicates recent introductions to the USA.</title>
        <authorList>
            <person name="Ladner J.T."/>
            <person name="Palmer J.M."/>
            <person name="Ettinger C.L."/>
            <person name="Stajich J.E."/>
            <person name="Farrell T.M."/>
            <person name="Glorioso B.M."/>
            <person name="Lawson B."/>
            <person name="Price S.J."/>
            <person name="Stengle A.G."/>
            <person name="Grear D.A."/>
            <person name="Lorch J.M."/>
        </authorList>
    </citation>
    <scope>NUCLEOTIDE SEQUENCE</scope>
    <source>
        <strain evidence="1">NWHC 24266-5</strain>
    </source>
</reference>
<sequence length="290" mass="32603">MELPTTSPSDANRRSFALDSSRPSASSHTNYQPYRPSTNDASDRPFYGAVDPSYLPGGEKSLSGISIRSFLLGQATGICTILTFLLYASSTLWRIPFFIASLAVFHFLEYYITARYNTTFATITAFLLSQNGAAYNIAHSSAIVESLLSHLFLPTWYFEWTAAMFGGRKYQVMLGLGLMVVGQVVRSLAMAQAGVSFTHTIQHQRRDEHQLIKNGIYSIFRHPSYFGFFWWGLGTQLVLGNAVCFVGYAVVLWEFFSTRIQKEEQLLIGFFGKEYDDYRSKTWVGIPGIS</sequence>
<protein>
    <submittedName>
        <fullName evidence="1">Farnesyl cysteine-carboxyl methyltransferase</fullName>
        <ecNumber evidence="1">2.1.1.100</ecNumber>
    </submittedName>
</protein>